<name>A0ABV7CSM4_9BACI</name>
<dbReference type="SUPFAM" id="SSF143842">
    <property type="entry name" value="YwmB-like"/>
    <property type="match status" value="1"/>
</dbReference>
<keyword evidence="1" id="KW-0732">Signal</keyword>
<reference evidence="3" key="1">
    <citation type="journal article" date="2019" name="Int. J. Syst. Evol. Microbiol.">
        <title>The Global Catalogue of Microorganisms (GCM) 10K type strain sequencing project: providing services to taxonomists for standard genome sequencing and annotation.</title>
        <authorList>
            <consortium name="The Broad Institute Genomics Platform"/>
            <consortium name="The Broad Institute Genome Sequencing Center for Infectious Disease"/>
            <person name="Wu L."/>
            <person name="Ma J."/>
        </authorList>
    </citation>
    <scope>NUCLEOTIDE SEQUENCE [LARGE SCALE GENOMIC DNA]</scope>
    <source>
        <strain evidence="3">KCTC 13128</strain>
    </source>
</reference>
<dbReference type="InterPro" id="IPR014794">
    <property type="entry name" value="DUF1779"/>
</dbReference>
<dbReference type="Gene3D" id="3.30.2030.10">
    <property type="entry name" value="YwmB-like"/>
    <property type="match status" value="1"/>
</dbReference>
<dbReference type="EMBL" id="JBHRSA010000007">
    <property type="protein sequence ID" value="MFC3039254.1"/>
    <property type="molecule type" value="Genomic_DNA"/>
</dbReference>
<gene>
    <name evidence="2" type="ORF">ACFOGI_03200</name>
</gene>
<feature type="signal peptide" evidence="1">
    <location>
        <begin position="1"/>
        <end position="20"/>
    </location>
</feature>
<dbReference type="Proteomes" id="UP001595279">
    <property type="component" value="Unassembled WGS sequence"/>
</dbReference>
<sequence>MKKMMMTGVFLLLMISGTTAYSSGDADELVDMAGVVGEAGLEVAEWHYMEREEMDQESLLNLVEDLKNSYKVTVERKEKSVKYIFVDIRKNGTITEYYTVILPEQEHAAGEFTAVLEGSGWGKDLEEVYQSKRKNVAEKFTKASQRFAWLSTVESGIMDSDSFLHMLENELDFQHGTTQFDNVGNSKHKKLVYGYIPLWTQKFTFNEAPRNFQMAVTDEGSGSVSYTLGTPILIHEY</sequence>
<comment type="caution">
    <text evidence="2">The sequence shown here is derived from an EMBL/GenBank/DDBJ whole genome shotgun (WGS) entry which is preliminary data.</text>
</comment>
<proteinExistence type="predicted"/>
<evidence type="ECO:0000256" key="1">
    <source>
        <dbReference type="SAM" id="SignalP"/>
    </source>
</evidence>
<feature type="chain" id="PRO_5045730364" evidence="1">
    <location>
        <begin position="21"/>
        <end position="237"/>
    </location>
</feature>
<dbReference type="Pfam" id="PF08680">
    <property type="entry name" value="DUF1779"/>
    <property type="match status" value="1"/>
</dbReference>
<dbReference type="InterPro" id="IPR036209">
    <property type="entry name" value="YwmB-like_sf"/>
</dbReference>
<accession>A0ABV7CSM4</accession>
<protein>
    <submittedName>
        <fullName evidence="2">YwmB family TATA-box binding protein</fullName>
    </submittedName>
</protein>
<organism evidence="2 3">
    <name type="scientific">Virgibacillus xinjiangensis</name>
    <dbReference type="NCBI Taxonomy" id="393090"/>
    <lineage>
        <taxon>Bacteria</taxon>
        <taxon>Bacillati</taxon>
        <taxon>Bacillota</taxon>
        <taxon>Bacilli</taxon>
        <taxon>Bacillales</taxon>
        <taxon>Bacillaceae</taxon>
        <taxon>Virgibacillus</taxon>
    </lineage>
</organism>
<dbReference type="RefSeq" id="WP_390268325.1">
    <property type="nucleotide sequence ID" value="NZ_JBHRSA010000007.1"/>
</dbReference>
<evidence type="ECO:0000313" key="3">
    <source>
        <dbReference type="Proteomes" id="UP001595279"/>
    </source>
</evidence>
<keyword evidence="3" id="KW-1185">Reference proteome</keyword>
<dbReference type="Gene3D" id="3.30.360.40">
    <property type="entry name" value="YwmB-like"/>
    <property type="match status" value="1"/>
</dbReference>
<evidence type="ECO:0000313" key="2">
    <source>
        <dbReference type="EMBL" id="MFC3039254.1"/>
    </source>
</evidence>